<sequence>MYPDTYRELYHRLLSLLRKEDTKFRKTITADEKLLITLRYLVTGSSLRDLSFHFLRGNIVKDVCTAIWSAL</sequence>
<name>A0ABQ9GN15_9NEOP</name>
<dbReference type="EMBL" id="JARBHB010000010">
    <property type="protein sequence ID" value="KAJ8873422.1"/>
    <property type="molecule type" value="Genomic_DNA"/>
</dbReference>
<evidence type="ECO:0000313" key="2">
    <source>
        <dbReference type="Proteomes" id="UP001159363"/>
    </source>
</evidence>
<accession>A0ABQ9GN15</accession>
<dbReference type="Proteomes" id="UP001159363">
    <property type="component" value="Chromosome 9"/>
</dbReference>
<comment type="caution">
    <text evidence="1">The sequence shown here is derived from an EMBL/GenBank/DDBJ whole genome shotgun (WGS) entry which is preliminary data.</text>
</comment>
<proteinExistence type="predicted"/>
<organism evidence="1 2">
    <name type="scientific">Dryococelus australis</name>
    <dbReference type="NCBI Taxonomy" id="614101"/>
    <lineage>
        <taxon>Eukaryota</taxon>
        <taxon>Metazoa</taxon>
        <taxon>Ecdysozoa</taxon>
        <taxon>Arthropoda</taxon>
        <taxon>Hexapoda</taxon>
        <taxon>Insecta</taxon>
        <taxon>Pterygota</taxon>
        <taxon>Neoptera</taxon>
        <taxon>Polyneoptera</taxon>
        <taxon>Phasmatodea</taxon>
        <taxon>Verophasmatodea</taxon>
        <taxon>Anareolatae</taxon>
        <taxon>Phasmatidae</taxon>
        <taxon>Eurycanthinae</taxon>
        <taxon>Dryococelus</taxon>
    </lineage>
</organism>
<reference evidence="1 2" key="1">
    <citation type="submission" date="2023-02" db="EMBL/GenBank/DDBJ databases">
        <title>LHISI_Scaffold_Assembly.</title>
        <authorList>
            <person name="Stuart O.P."/>
            <person name="Cleave R."/>
            <person name="Magrath M.J.L."/>
            <person name="Mikheyev A.S."/>
        </authorList>
    </citation>
    <scope>NUCLEOTIDE SEQUENCE [LARGE SCALE GENOMIC DNA]</scope>
    <source>
        <strain evidence="1">Daus_M_001</strain>
        <tissue evidence="1">Leg muscle</tissue>
    </source>
</reference>
<evidence type="ECO:0000313" key="1">
    <source>
        <dbReference type="EMBL" id="KAJ8873422.1"/>
    </source>
</evidence>
<gene>
    <name evidence="1" type="ORF">PR048_024239</name>
</gene>
<keyword evidence="2" id="KW-1185">Reference proteome</keyword>
<protein>
    <submittedName>
        <fullName evidence="1">Uncharacterized protein</fullName>
    </submittedName>
</protein>